<dbReference type="Gene3D" id="1.10.760.10">
    <property type="entry name" value="Cytochrome c-like domain"/>
    <property type="match status" value="3"/>
</dbReference>
<feature type="domain" description="Cytochrome c" evidence="6">
    <location>
        <begin position="777"/>
        <end position="880"/>
    </location>
</feature>
<dbReference type="EMBL" id="VCPC01000009">
    <property type="protein sequence ID" value="TMV07363.1"/>
    <property type="molecule type" value="Genomic_DNA"/>
</dbReference>
<dbReference type="PANTHER" id="PTHR47495">
    <property type="entry name" value="ALDEHYDE DEHYDROGENASE"/>
    <property type="match status" value="1"/>
</dbReference>
<evidence type="ECO:0000313" key="8">
    <source>
        <dbReference type="Proteomes" id="UP001191082"/>
    </source>
</evidence>
<evidence type="ECO:0000256" key="4">
    <source>
        <dbReference type="PROSITE-ProRule" id="PRU00433"/>
    </source>
</evidence>
<reference evidence="7 8" key="1">
    <citation type="submission" date="2019-05" db="EMBL/GenBank/DDBJ databases">
        <title>Marivita sp. nov. isolated from sea sediment.</title>
        <authorList>
            <person name="Kim W."/>
        </authorList>
    </citation>
    <scope>NUCLEOTIDE SEQUENCE [LARGE SCALE GENOMIC DNA]</scope>
    <source>
        <strain evidence="7 8">CAU 1492</strain>
    </source>
</reference>
<dbReference type="PANTHER" id="PTHR47495:SF1">
    <property type="entry name" value="BLL3820 PROTEIN"/>
    <property type="match status" value="1"/>
</dbReference>
<dbReference type="InterPro" id="IPR000674">
    <property type="entry name" value="Ald_Oxase/Xan_DH_a/b"/>
</dbReference>
<sequence length="1140" mass="122007">MTDLSEGSLSIHRDTETGRDTFVTFDSAGVVTAFNGHVDLGTGIQTALAQIVAEEIDLPLERVQVILGDTARTPDQGPTIASETIQIAAVPLRAAAAQLRQELMRRGARRLNAPETGVELRDGVIHWKDTSVRLEALLEGRAESLPLELSTPVKAPSDYRIVGHKTARQDLPAKVTGTHTYIHDVDVAGMVHGHVIRPPYSGRDSGPFIGTSLIGWDETAVRDMPGFIAVVRDGDFLGVVATRADQAQAIADALPVQWRQPPEQVDLRDLRHAIRNQPATPRALDRSGDFDAGLADSDVSLSRTYVWPYHLHGSIGPSCAVADWNDGAPIVWSGSQNPHMLRGDLATLTGLPADQIDIRRYQAAGCYGRNCADDVCGDALLLARAIGRPVRVQLTRAQEHLWEPKGAAQLMDITGGLKDGALHAYSLDTWYPSNRGPNLALLLTGAVSPEPRPSDMGDRTTIPPYRIPHKRITVHDMAPIVRAAWMRGVSALPNTFAHESFIDEMAYEAGKDPVAFRLEHIEDARAADLIRRTADAAGWDARDTPRLRREGRMAYGSGFAYATYVHGPFPGTAAAAAAWVCDVAIDMETGEVTMTRVFVGQDQGLVINPDGVRHQIHGNINQTASRVLKEEVSFDEITVTPQSWATYPIMTFPEVPEIDTLLIERPEEPALGVGESAAVPSAAAIANAIFDATGVRMREAPFTPERMRDALGIAPRETMPPALPGRTPPRRRTRRKPRVLAMAAAIGGALTAGAVALPMARSIPASAAPGAGSFSSDLLERGAQVFATGNCATCHTAEGGVANAGGRPIETPFGTIYTTNLTPDRDTGLGGWSFTAFDRAMRKGISRDGHNLYPAFPYTSFARMSGEDMYALYGYLQTLPPVRAEVPTAQMVFPTNLRPTNAVWNALFHRPAELAPDPAQSDDWNRGRYLVEGAGHCSACHSPRNALGAEQTGAAALSGATIKGWFAPALAGSAAGARGWDADSLYSYLRDGVAPGRAAASGPMADVVASLAPVPDADIRAMATYLATLTEGTEVAAPEPVLPNAPDATHRLFESACATCHEPAIAGTVTAAHVPLGQSTAVRAPTPEGLETVIREGLVAPMTHDLRDMPAFGGELSDTQIESLGRYLRARYAPDLPAWE</sequence>
<dbReference type="PROSITE" id="PS51007">
    <property type="entry name" value="CYTC"/>
    <property type="match status" value="3"/>
</dbReference>
<dbReference type="Proteomes" id="UP001191082">
    <property type="component" value="Unassembled WGS sequence"/>
</dbReference>
<name>A0ABY2WX46_9RHOB</name>
<evidence type="ECO:0000313" key="7">
    <source>
        <dbReference type="EMBL" id="TMV07363.1"/>
    </source>
</evidence>
<dbReference type="Gene3D" id="3.30.365.10">
    <property type="entry name" value="Aldehyde oxidase/xanthine dehydrogenase, molybdopterin binding domain"/>
    <property type="match status" value="4"/>
</dbReference>
<feature type="region of interest" description="Disordered" evidence="5">
    <location>
        <begin position="716"/>
        <end position="735"/>
    </location>
</feature>
<evidence type="ECO:0000256" key="1">
    <source>
        <dbReference type="ARBA" id="ARBA00022617"/>
    </source>
</evidence>
<dbReference type="InterPro" id="IPR052516">
    <property type="entry name" value="N-heterocyclic_Hydroxylase"/>
</dbReference>
<organism evidence="7 8">
    <name type="scientific">Arenibacterium halophilum</name>
    <dbReference type="NCBI Taxonomy" id="2583821"/>
    <lineage>
        <taxon>Bacteria</taxon>
        <taxon>Pseudomonadati</taxon>
        <taxon>Pseudomonadota</taxon>
        <taxon>Alphaproteobacteria</taxon>
        <taxon>Rhodobacterales</taxon>
        <taxon>Paracoccaceae</taxon>
        <taxon>Arenibacterium</taxon>
    </lineage>
</organism>
<dbReference type="RefSeq" id="WP_138865972.1">
    <property type="nucleotide sequence ID" value="NZ_VCPC01000009.1"/>
</dbReference>
<evidence type="ECO:0000256" key="5">
    <source>
        <dbReference type="SAM" id="MobiDB-lite"/>
    </source>
</evidence>
<dbReference type="InterPro" id="IPR037165">
    <property type="entry name" value="AldOxase/xan_DH_Mopterin-bd_sf"/>
</dbReference>
<dbReference type="SUPFAM" id="SSF56003">
    <property type="entry name" value="Molybdenum cofactor-binding domain"/>
    <property type="match status" value="2"/>
</dbReference>
<evidence type="ECO:0000259" key="6">
    <source>
        <dbReference type="PROSITE" id="PS51007"/>
    </source>
</evidence>
<gene>
    <name evidence="7" type="ORF">FGK64_21785</name>
</gene>
<keyword evidence="1 4" id="KW-0349">Heme</keyword>
<dbReference type="Pfam" id="PF20256">
    <property type="entry name" value="MoCoBD_2"/>
    <property type="match status" value="2"/>
</dbReference>
<dbReference type="Pfam" id="PF13442">
    <property type="entry name" value="Cytochrome_CBB3"/>
    <property type="match status" value="1"/>
</dbReference>
<dbReference type="InterPro" id="IPR036909">
    <property type="entry name" value="Cyt_c-like_dom_sf"/>
</dbReference>
<dbReference type="Gene3D" id="3.90.1170.50">
    <property type="entry name" value="Aldehyde oxidase/xanthine dehydrogenase, a/b hammerhead"/>
    <property type="match status" value="1"/>
</dbReference>
<dbReference type="InterPro" id="IPR009056">
    <property type="entry name" value="Cyt_c-like_dom"/>
</dbReference>
<dbReference type="InterPro" id="IPR036856">
    <property type="entry name" value="Ald_Oxase/Xan_DH_a/b_sf"/>
</dbReference>
<evidence type="ECO:0000256" key="2">
    <source>
        <dbReference type="ARBA" id="ARBA00022723"/>
    </source>
</evidence>
<comment type="caution">
    <text evidence="7">The sequence shown here is derived from an EMBL/GenBank/DDBJ whole genome shotgun (WGS) entry which is preliminary data.</text>
</comment>
<dbReference type="Pfam" id="PF02738">
    <property type="entry name" value="MoCoBD_1"/>
    <property type="match status" value="1"/>
</dbReference>
<dbReference type="InterPro" id="IPR046867">
    <property type="entry name" value="AldOxase/xan_DH_MoCoBD2"/>
</dbReference>
<dbReference type="InterPro" id="IPR008274">
    <property type="entry name" value="AldOxase/xan_DH_MoCoBD1"/>
</dbReference>
<dbReference type="Pfam" id="PF00034">
    <property type="entry name" value="Cytochrom_C"/>
    <property type="match status" value="2"/>
</dbReference>
<keyword evidence="8" id="KW-1185">Reference proteome</keyword>
<dbReference type="SMART" id="SM01008">
    <property type="entry name" value="Ald_Xan_dh_C"/>
    <property type="match status" value="1"/>
</dbReference>
<keyword evidence="3 4" id="KW-0408">Iron</keyword>
<keyword evidence="2 4" id="KW-0479">Metal-binding</keyword>
<proteinExistence type="predicted"/>
<accession>A0ABY2WX46</accession>
<feature type="domain" description="Cytochrome c" evidence="6">
    <location>
        <begin position="922"/>
        <end position="1030"/>
    </location>
</feature>
<protein>
    <submittedName>
        <fullName evidence="7">C-type cytochrome</fullName>
    </submittedName>
</protein>
<evidence type="ECO:0000256" key="3">
    <source>
        <dbReference type="ARBA" id="ARBA00023004"/>
    </source>
</evidence>
<dbReference type="SUPFAM" id="SSF46626">
    <property type="entry name" value="Cytochrome c"/>
    <property type="match status" value="3"/>
</dbReference>
<dbReference type="SUPFAM" id="SSF54665">
    <property type="entry name" value="CO dehydrogenase molybdoprotein N-domain-like"/>
    <property type="match status" value="1"/>
</dbReference>
<feature type="domain" description="Cytochrome c" evidence="6">
    <location>
        <begin position="1044"/>
        <end position="1132"/>
    </location>
</feature>